<sequence>MMASGHTQPLEKSEKRGRGANRSRLLSEAEMRKWSFLRAQVNSTGTAQRKITNSGGILPPLATRAISGSCNLKRGRIYVERLREVLFYPPPQTSQEEVVELPAFFYCRRHLADIPERWQKREWMNDQRDNCP</sequence>
<accession>A0AAV4U0Y1</accession>
<dbReference type="AlphaFoldDB" id="A0AAV4U0Y1"/>
<comment type="caution">
    <text evidence="2">The sequence shown here is derived from an EMBL/GenBank/DDBJ whole genome shotgun (WGS) entry which is preliminary data.</text>
</comment>
<evidence type="ECO:0000313" key="2">
    <source>
        <dbReference type="EMBL" id="GIY51392.1"/>
    </source>
</evidence>
<proteinExistence type="predicted"/>
<evidence type="ECO:0000313" key="3">
    <source>
        <dbReference type="Proteomes" id="UP001054945"/>
    </source>
</evidence>
<dbReference type="EMBL" id="BPLR01012100">
    <property type="protein sequence ID" value="GIY51392.1"/>
    <property type="molecule type" value="Genomic_DNA"/>
</dbReference>
<name>A0AAV4U0Y1_CAEEX</name>
<feature type="region of interest" description="Disordered" evidence="1">
    <location>
        <begin position="1"/>
        <end position="24"/>
    </location>
</feature>
<keyword evidence="3" id="KW-1185">Reference proteome</keyword>
<protein>
    <submittedName>
        <fullName evidence="2">Uncharacterized protein</fullName>
    </submittedName>
</protein>
<evidence type="ECO:0000256" key="1">
    <source>
        <dbReference type="SAM" id="MobiDB-lite"/>
    </source>
</evidence>
<dbReference type="Proteomes" id="UP001054945">
    <property type="component" value="Unassembled WGS sequence"/>
</dbReference>
<organism evidence="2 3">
    <name type="scientific">Caerostris extrusa</name>
    <name type="common">Bark spider</name>
    <name type="synonym">Caerostris bankana</name>
    <dbReference type="NCBI Taxonomy" id="172846"/>
    <lineage>
        <taxon>Eukaryota</taxon>
        <taxon>Metazoa</taxon>
        <taxon>Ecdysozoa</taxon>
        <taxon>Arthropoda</taxon>
        <taxon>Chelicerata</taxon>
        <taxon>Arachnida</taxon>
        <taxon>Araneae</taxon>
        <taxon>Araneomorphae</taxon>
        <taxon>Entelegynae</taxon>
        <taxon>Araneoidea</taxon>
        <taxon>Araneidae</taxon>
        <taxon>Caerostris</taxon>
    </lineage>
</organism>
<gene>
    <name evidence="2" type="ORF">CEXT_165771</name>
</gene>
<reference evidence="2 3" key="1">
    <citation type="submission" date="2021-06" db="EMBL/GenBank/DDBJ databases">
        <title>Caerostris extrusa draft genome.</title>
        <authorList>
            <person name="Kono N."/>
            <person name="Arakawa K."/>
        </authorList>
    </citation>
    <scope>NUCLEOTIDE SEQUENCE [LARGE SCALE GENOMIC DNA]</scope>
</reference>